<dbReference type="InterPro" id="IPR005835">
    <property type="entry name" value="NTP_transferase_dom"/>
</dbReference>
<evidence type="ECO:0000313" key="2">
    <source>
        <dbReference type="EMBL" id="OGF58690.1"/>
    </source>
</evidence>
<comment type="caution">
    <text evidence="2">The sequence shown here is derived from an EMBL/GenBank/DDBJ whole genome shotgun (WGS) entry which is preliminary data.</text>
</comment>
<dbReference type="SUPFAM" id="SSF53448">
    <property type="entry name" value="Nucleotide-diphospho-sugar transferases"/>
    <property type="match status" value="1"/>
</dbReference>
<organism evidence="2 3">
    <name type="scientific">Candidatus Fischerbacteria bacterium RBG_13_37_8</name>
    <dbReference type="NCBI Taxonomy" id="1817863"/>
    <lineage>
        <taxon>Bacteria</taxon>
        <taxon>Candidatus Fischeribacteriota</taxon>
    </lineage>
</organism>
<name>A0A1F5V5K9_9BACT</name>
<dbReference type="AlphaFoldDB" id="A0A1F5V5K9"/>
<dbReference type="InterPro" id="IPR029044">
    <property type="entry name" value="Nucleotide-diphossugar_trans"/>
</dbReference>
<accession>A0A1F5V5K9</accession>
<gene>
    <name evidence="2" type="ORF">A2Y62_12880</name>
</gene>
<evidence type="ECO:0000313" key="3">
    <source>
        <dbReference type="Proteomes" id="UP000178943"/>
    </source>
</evidence>
<feature type="domain" description="Nucleotidyl transferase" evidence="1">
    <location>
        <begin position="13"/>
        <end position="234"/>
    </location>
</feature>
<dbReference type="EMBL" id="MFGW01000233">
    <property type="protein sequence ID" value="OGF58690.1"/>
    <property type="molecule type" value="Genomic_DNA"/>
</dbReference>
<protein>
    <recommendedName>
        <fullName evidence="1">Nucleotidyl transferase domain-containing protein</fullName>
    </recommendedName>
</protein>
<proteinExistence type="predicted"/>
<dbReference type="STRING" id="1817863.A2Y62_12880"/>
<dbReference type="PANTHER" id="PTHR22572">
    <property type="entry name" value="SUGAR-1-PHOSPHATE GUANYL TRANSFERASE"/>
    <property type="match status" value="1"/>
</dbReference>
<dbReference type="Gene3D" id="3.90.550.10">
    <property type="entry name" value="Spore Coat Polysaccharide Biosynthesis Protein SpsA, Chain A"/>
    <property type="match status" value="1"/>
</dbReference>
<dbReference type="Pfam" id="PF00483">
    <property type="entry name" value="NTP_transferase"/>
    <property type="match status" value="1"/>
</dbReference>
<sequence length="363" mass="41576">MQTHAFSKDIKIVLLMAGHGTRWGELSSVIPKPCIPFLNYPFIDFILSYLKNWHVKDVYCNLYHLPNVILKNLEKHSDSFHFHISHELNLLGTAGGIKRILQLYGESTTFVINADVFCPIPVSPLFSYHERKNTDITLCIKPLLPQLTYTPLHTDNKGRVFLDNCADCIEKKYFYTGASLLEPRIFSRIQSDSYADLAKDVFFNHNANIALMGYKIRSFWIDIGTPQKYLDATAIFMQYIKKCMNLKWLPEDFRRNQMFEYKRKSVLLFDRNAKTGSDMFEGFVVAGYKAFIANDVYIRNSVLMQESTVLSGATLDHCIVGPSVVIKPGSSYKNKLILSRAWLGSTQPIPSTQQDKQNMLVDI</sequence>
<reference evidence="2 3" key="1">
    <citation type="journal article" date="2016" name="Nat. Commun.">
        <title>Thousands of microbial genomes shed light on interconnected biogeochemical processes in an aquifer system.</title>
        <authorList>
            <person name="Anantharaman K."/>
            <person name="Brown C.T."/>
            <person name="Hug L.A."/>
            <person name="Sharon I."/>
            <person name="Castelle C.J."/>
            <person name="Probst A.J."/>
            <person name="Thomas B.C."/>
            <person name="Singh A."/>
            <person name="Wilkins M.J."/>
            <person name="Karaoz U."/>
            <person name="Brodie E.L."/>
            <person name="Williams K.H."/>
            <person name="Hubbard S.S."/>
            <person name="Banfield J.F."/>
        </authorList>
    </citation>
    <scope>NUCLEOTIDE SEQUENCE [LARGE SCALE GENOMIC DNA]</scope>
</reference>
<evidence type="ECO:0000259" key="1">
    <source>
        <dbReference type="Pfam" id="PF00483"/>
    </source>
</evidence>
<dbReference type="InterPro" id="IPR050486">
    <property type="entry name" value="Mannose-1P_guanyltransferase"/>
</dbReference>
<dbReference type="Gene3D" id="2.160.10.10">
    <property type="entry name" value="Hexapeptide repeat proteins"/>
    <property type="match status" value="1"/>
</dbReference>
<dbReference type="Proteomes" id="UP000178943">
    <property type="component" value="Unassembled WGS sequence"/>
</dbReference>